<dbReference type="PATRIC" id="fig|134601.6.peg.5259"/>
<protein>
    <submittedName>
        <fullName evidence="2">Uncharacterized protein</fullName>
    </submittedName>
</protein>
<evidence type="ECO:0000313" key="3">
    <source>
        <dbReference type="Proteomes" id="UP000062255"/>
    </source>
</evidence>
<dbReference type="KEGG" id="mgo:AFA91_25460"/>
<accession>A0A0K0XBC4</accession>
<reference evidence="2 3" key="1">
    <citation type="submission" date="2015-07" db="EMBL/GenBank/DDBJ databases">
        <title>Complete genome sequence of Mycobacterium goodii X7B, a facultative thermophilic biodesulfurizing bacterium.</title>
        <authorList>
            <person name="Yu B."/>
            <person name="Li F."/>
            <person name="Xu P."/>
        </authorList>
    </citation>
    <scope>NUCLEOTIDE SEQUENCE [LARGE SCALE GENOMIC DNA]</scope>
    <source>
        <strain evidence="2 3">X7B</strain>
    </source>
</reference>
<dbReference type="AlphaFoldDB" id="A0A0K0XBC4"/>
<dbReference type="Proteomes" id="UP000062255">
    <property type="component" value="Chromosome"/>
</dbReference>
<name>A0A0K0XBC4_MYCGD</name>
<proteinExistence type="predicted"/>
<sequence length="152" mass="16700">MIRSFGLVLWVWPLLLLVIAVAWRNEVLRRRELSGQAELKSLIEQVRHETARVHELASENSFVAWEVERAGADRIRVVNVGHDGARSVTVTASGAAGTAERTVSSVPAPRGDGAQSSAVEITLPGSGGDEVRVEVNWRSPLGRWSTERRVLR</sequence>
<evidence type="ECO:0000313" key="2">
    <source>
        <dbReference type="EMBL" id="AKS34681.1"/>
    </source>
</evidence>
<dbReference type="EMBL" id="CP012150">
    <property type="protein sequence ID" value="AKS34681.1"/>
    <property type="molecule type" value="Genomic_DNA"/>
</dbReference>
<gene>
    <name evidence="2" type="ORF">AFA91_25460</name>
</gene>
<evidence type="ECO:0000256" key="1">
    <source>
        <dbReference type="SAM" id="MobiDB-lite"/>
    </source>
</evidence>
<organism evidence="2 3">
    <name type="scientific">Mycolicibacterium goodii</name>
    <name type="common">Mycobacterium goodii</name>
    <dbReference type="NCBI Taxonomy" id="134601"/>
    <lineage>
        <taxon>Bacteria</taxon>
        <taxon>Bacillati</taxon>
        <taxon>Actinomycetota</taxon>
        <taxon>Actinomycetes</taxon>
        <taxon>Mycobacteriales</taxon>
        <taxon>Mycobacteriaceae</taxon>
        <taxon>Mycolicibacterium</taxon>
    </lineage>
</organism>
<feature type="region of interest" description="Disordered" evidence="1">
    <location>
        <begin position="96"/>
        <end position="125"/>
    </location>
</feature>